<proteinExistence type="inferred from homology"/>
<comment type="caution">
    <text evidence="3">The sequence shown here is derived from an EMBL/GenBank/DDBJ whole genome shotgun (WGS) entry which is preliminary data.</text>
</comment>
<evidence type="ECO:0000313" key="3">
    <source>
        <dbReference type="EMBL" id="KAJ3481582.1"/>
    </source>
</evidence>
<evidence type="ECO:0000313" key="4">
    <source>
        <dbReference type="Proteomes" id="UP001212997"/>
    </source>
</evidence>
<dbReference type="PANTHER" id="PTHR21017:SF17">
    <property type="entry name" value="PROTEIN NIPSNAP"/>
    <property type="match status" value="1"/>
</dbReference>
<gene>
    <name evidence="3" type="ORF">NLI96_g7562</name>
</gene>
<dbReference type="Gene3D" id="3.30.70.100">
    <property type="match status" value="2"/>
</dbReference>
<dbReference type="Proteomes" id="UP001212997">
    <property type="component" value="Unassembled WGS sequence"/>
</dbReference>
<sequence>MLPRIGARALKPSLATVEARRAISVQSLLHGSPDAKQQGDVQILQHSKAVARGKYVHGFEISCVTKVHRVKPSATEEYKKAAEAYYTGIKNDPELRVKLTGSWETVIGELDTFYHILEYENYDGWDKTTEKIRNSDQSQHTAAYNQMLPYLVSRSNQLAQEFSLFPTSPPRSLGGVFELRSYQLKAGSLMEWEETWRKGIDARRGVVEPVGAWFSQLGRLHQVYHLWQYPNLHTRKELREQSWKIDGWAETVYKVKDSHHLMFQGQFNLRQQSSHFTKYQDSLILEALPFSTLK</sequence>
<accession>A0AAD5UZ12</accession>
<feature type="domain" description="NIPSNAP" evidence="2">
    <location>
        <begin position="177"/>
        <end position="257"/>
    </location>
</feature>
<dbReference type="PANTHER" id="PTHR21017">
    <property type="entry name" value="NIPSNAP-RELATED"/>
    <property type="match status" value="1"/>
</dbReference>
<dbReference type="SUPFAM" id="SSF54909">
    <property type="entry name" value="Dimeric alpha+beta barrel"/>
    <property type="match status" value="2"/>
</dbReference>
<feature type="domain" description="NIPSNAP" evidence="2">
    <location>
        <begin position="69"/>
        <end position="158"/>
    </location>
</feature>
<evidence type="ECO:0000259" key="2">
    <source>
        <dbReference type="Pfam" id="PF07978"/>
    </source>
</evidence>
<dbReference type="InterPro" id="IPR011008">
    <property type="entry name" value="Dimeric_a/b-barrel"/>
</dbReference>
<reference evidence="3" key="1">
    <citation type="submission" date="2022-07" db="EMBL/GenBank/DDBJ databases">
        <title>Genome Sequence of Physisporinus lineatus.</title>
        <authorList>
            <person name="Buettner E."/>
        </authorList>
    </citation>
    <scope>NUCLEOTIDE SEQUENCE</scope>
    <source>
        <strain evidence="3">VT162</strain>
    </source>
</reference>
<dbReference type="EMBL" id="JANAWD010000314">
    <property type="protein sequence ID" value="KAJ3481582.1"/>
    <property type="molecule type" value="Genomic_DNA"/>
</dbReference>
<dbReference type="GO" id="GO:0005739">
    <property type="term" value="C:mitochondrion"/>
    <property type="evidence" value="ECO:0007669"/>
    <property type="project" value="TreeGrafter"/>
</dbReference>
<comment type="similarity">
    <text evidence="1">Belongs to the NipSnap family.</text>
</comment>
<dbReference type="FunFam" id="3.30.70.100:FF:000004">
    <property type="entry name" value="NIPSNAP family protein"/>
    <property type="match status" value="1"/>
</dbReference>
<dbReference type="GO" id="GO:0000423">
    <property type="term" value="P:mitophagy"/>
    <property type="evidence" value="ECO:0007669"/>
    <property type="project" value="UniProtKB-ARBA"/>
</dbReference>
<dbReference type="AlphaFoldDB" id="A0AAD5UZ12"/>
<organism evidence="3 4">
    <name type="scientific">Meripilus lineatus</name>
    <dbReference type="NCBI Taxonomy" id="2056292"/>
    <lineage>
        <taxon>Eukaryota</taxon>
        <taxon>Fungi</taxon>
        <taxon>Dikarya</taxon>
        <taxon>Basidiomycota</taxon>
        <taxon>Agaricomycotina</taxon>
        <taxon>Agaricomycetes</taxon>
        <taxon>Polyporales</taxon>
        <taxon>Meripilaceae</taxon>
        <taxon>Meripilus</taxon>
    </lineage>
</organism>
<dbReference type="InterPro" id="IPR012577">
    <property type="entry name" value="NIPSNAP"/>
</dbReference>
<dbReference type="InterPro" id="IPR051557">
    <property type="entry name" value="NipSnap_domain"/>
</dbReference>
<dbReference type="Pfam" id="PF07978">
    <property type="entry name" value="NIPSNAP"/>
    <property type="match status" value="2"/>
</dbReference>
<name>A0AAD5UZ12_9APHY</name>
<keyword evidence="4" id="KW-1185">Reference proteome</keyword>
<protein>
    <recommendedName>
        <fullName evidence="2">NIPSNAP domain-containing protein</fullName>
    </recommendedName>
</protein>
<evidence type="ECO:0000256" key="1">
    <source>
        <dbReference type="ARBA" id="ARBA00005291"/>
    </source>
</evidence>